<evidence type="ECO:0000256" key="1">
    <source>
        <dbReference type="SAM" id="MobiDB-lite"/>
    </source>
</evidence>
<name>A0ABZ0XY21_9BURK</name>
<keyword evidence="2" id="KW-1133">Transmembrane helix</keyword>
<sequence length="298" mass="31304">MSIVHQPVPGHVARTFRRHRYHQRGQSATEFIVIFPALVMLVFGILQTALLYQGRATLNYATMLAARAGAMHNGDVGAMRNALARGLAPLFASQPGAAGYARALDKAAAETAGPAALASIEILNPTRAAFADFGRARLDGGSGKELPNDTLAYRSSTPGATAHLSVQDANLLHVRVTYCFRLLVPVIDRMLHIAFNANDPATAGPGLRNPFGIGAEPTAPHCNNAAFPGRRIHIQSEALLRMQSPFFEANLAGSTKPGQPGPATPGDPATPHDPDDPEAPVDPGGPIAPSPGEPPPCF</sequence>
<feature type="transmembrane region" description="Helical" evidence="2">
    <location>
        <begin position="31"/>
        <end position="52"/>
    </location>
</feature>
<dbReference type="InterPro" id="IPR012495">
    <property type="entry name" value="TadE-like_dom"/>
</dbReference>
<dbReference type="EMBL" id="CP140152">
    <property type="protein sequence ID" value="WQH04662.1"/>
    <property type="molecule type" value="Genomic_DNA"/>
</dbReference>
<organism evidence="4 5">
    <name type="scientific">Duganella zoogloeoides</name>
    <dbReference type="NCBI Taxonomy" id="75659"/>
    <lineage>
        <taxon>Bacteria</taxon>
        <taxon>Pseudomonadati</taxon>
        <taxon>Pseudomonadota</taxon>
        <taxon>Betaproteobacteria</taxon>
        <taxon>Burkholderiales</taxon>
        <taxon>Oxalobacteraceae</taxon>
        <taxon>Telluria group</taxon>
        <taxon>Duganella</taxon>
    </lineage>
</organism>
<reference evidence="4 5" key="1">
    <citation type="submission" date="2023-11" db="EMBL/GenBank/DDBJ databases">
        <title>MicrobeMod: A computational toolkit for identifying prokaryotic methylation and restriction-modification with nanopore sequencing.</title>
        <authorList>
            <person name="Crits-Christoph A."/>
            <person name="Kang S.C."/>
            <person name="Lee H."/>
            <person name="Ostrov N."/>
        </authorList>
    </citation>
    <scope>NUCLEOTIDE SEQUENCE [LARGE SCALE GENOMIC DNA]</scope>
    <source>
        <strain evidence="4 5">ATCC 25935</strain>
    </source>
</reference>
<feature type="compositionally biased region" description="Pro residues" evidence="1">
    <location>
        <begin position="286"/>
        <end position="298"/>
    </location>
</feature>
<proteinExistence type="predicted"/>
<dbReference type="RefSeq" id="WP_019924091.1">
    <property type="nucleotide sequence ID" value="NZ_CP140152.1"/>
</dbReference>
<keyword evidence="2" id="KW-0472">Membrane</keyword>
<evidence type="ECO:0000259" key="3">
    <source>
        <dbReference type="Pfam" id="PF07811"/>
    </source>
</evidence>
<gene>
    <name evidence="4" type="ORF">SR858_27090</name>
</gene>
<evidence type="ECO:0000313" key="4">
    <source>
        <dbReference type="EMBL" id="WQH04662.1"/>
    </source>
</evidence>
<accession>A0ABZ0XY21</accession>
<feature type="region of interest" description="Disordered" evidence="1">
    <location>
        <begin position="250"/>
        <end position="298"/>
    </location>
</feature>
<dbReference type="Pfam" id="PF07811">
    <property type="entry name" value="TadE"/>
    <property type="match status" value="1"/>
</dbReference>
<evidence type="ECO:0000256" key="2">
    <source>
        <dbReference type="SAM" id="Phobius"/>
    </source>
</evidence>
<feature type="domain" description="TadE-like" evidence="3">
    <location>
        <begin position="25"/>
        <end position="67"/>
    </location>
</feature>
<evidence type="ECO:0000313" key="5">
    <source>
        <dbReference type="Proteomes" id="UP001326110"/>
    </source>
</evidence>
<dbReference type="GeneID" id="43166708"/>
<dbReference type="Proteomes" id="UP001326110">
    <property type="component" value="Chromosome"/>
</dbReference>
<protein>
    <submittedName>
        <fullName evidence="4">TadE family protein</fullName>
    </submittedName>
</protein>
<keyword evidence="2" id="KW-0812">Transmembrane</keyword>
<keyword evidence="5" id="KW-1185">Reference proteome</keyword>